<dbReference type="RefSeq" id="WP_359212812.1">
    <property type="nucleotide sequence ID" value="NZ_JBEZAM010000045.1"/>
</dbReference>
<feature type="compositionally biased region" description="Pro residues" evidence="1">
    <location>
        <begin position="129"/>
        <end position="144"/>
    </location>
</feature>
<evidence type="ECO:0008006" key="4">
    <source>
        <dbReference type="Google" id="ProtNLM"/>
    </source>
</evidence>
<gene>
    <name evidence="2" type="ORF">AB0A76_25970</name>
</gene>
<keyword evidence="3" id="KW-1185">Reference proteome</keyword>
<proteinExistence type="predicted"/>
<reference evidence="2 3" key="1">
    <citation type="submission" date="2024-06" db="EMBL/GenBank/DDBJ databases">
        <title>The Natural Products Discovery Center: Release of the First 8490 Sequenced Strains for Exploring Actinobacteria Biosynthetic Diversity.</title>
        <authorList>
            <person name="Kalkreuter E."/>
            <person name="Kautsar S.A."/>
            <person name="Yang D."/>
            <person name="Bader C.D."/>
            <person name="Teijaro C.N."/>
            <person name="Fluegel L."/>
            <person name="Davis C.M."/>
            <person name="Simpson J.R."/>
            <person name="Lauterbach L."/>
            <person name="Steele A.D."/>
            <person name="Gui C."/>
            <person name="Meng S."/>
            <person name="Li G."/>
            <person name="Viehrig K."/>
            <person name="Ye F."/>
            <person name="Su P."/>
            <person name="Kiefer A.F."/>
            <person name="Nichols A."/>
            <person name="Cepeda A.J."/>
            <person name="Yan W."/>
            <person name="Fan B."/>
            <person name="Jiang Y."/>
            <person name="Adhikari A."/>
            <person name="Zheng C.-J."/>
            <person name="Schuster L."/>
            <person name="Cowan T.M."/>
            <person name="Smanski M.J."/>
            <person name="Chevrette M.G."/>
            <person name="De Carvalho L.P.S."/>
            <person name="Shen B."/>
        </authorList>
    </citation>
    <scope>NUCLEOTIDE SEQUENCE [LARGE SCALE GENOMIC DNA]</scope>
    <source>
        <strain evidence="2 3">NPDC045705</strain>
    </source>
</reference>
<evidence type="ECO:0000313" key="3">
    <source>
        <dbReference type="Proteomes" id="UP001551210"/>
    </source>
</evidence>
<sequence>MSAYAVAFADTVAAARRQVTYLDGLRVEPRLQRDLGEAMAPFDAPICATTAVPGLPAGDDLLGRLVVNGQDHGEPLWAAMTVPLDINNRCPVLNVPSGRSSWGLPTGPPDRRPHVRRPDRLPHRQGRGAPPPLDLHPGPPAGVQ</sequence>
<feature type="region of interest" description="Disordered" evidence="1">
    <location>
        <begin position="95"/>
        <end position="144"/>
    </location>
</feature>
<evidence type="ECO:0000256" key="1">
    <source>
        <dbReference type="SAM" id="MobiDB-lite"/>
    </source>
</evidence>
<organism evidence="2 3">
    <name type="scientific">Streptomyces exfoliatus</name>
    <name type="common">Streptomyces hydrogenans</name>
    <dbReference type="NCBI Taxonomy" id="1905"/>
    <lineage>
        <taxon>Bacteria</taxon>
        <taxon>Bacillati</taxon>
        <taxon>Actinomycetota</taxon>
        <taxon>Actinomycetes</taxon>
        <taxon>Kitasatosporales</taxon>
        <taxon>Streptomycetaceae</taxon>
        <taxon>Streptomyces</taxon>
    </lineage>
</organism>
<feature type="compositionally biased region" description="Basic and acidic residues" evidence="1">
    <location>
        <begin position="109"/>
        <end position="122"/>
    </location>
</feature>
<accession>A0ABV3D4G1</accession>
<name>A0ABV3D4G1_STREX</name>
<comment type="caution">
    <text evidence="2">The sequence shown here is derived from an EMBL/GenBank/DDBJ whole genome shotgun (WGS) entry which is preliminary data.</text>
</comment>
<dbReference type="Proteomes" id="UP001551210">
    <property type="component" value="Unassembled WGS sequence"/>
</dbReference>
<protein>
    <recommendedName>
        <fullName evidence="4">Amidase domain-containing protein</fullName>
    </recommendedName>
</protein>
<dbReference type="EMBL" id="JBEZAM010000045">
    <property type="protein sequence ID" value="MEU7296613.1"/>
    <property type="molecule type" value="Genomic_DNA"/>
</dbReference>
<evidence type="ECO:0000313" key="2">
    <source>
        <dbReference type="EMBL" id="MEU7296613.1"/>
    </source>
</evidence>